<dbReference type="EC" id="5.4.2.10" evidence="6 8"/>
<dbReference type="Proteomes" id="UP001266099">
    <property type="component" value="Unassembled WGS sequence"/>
</dbReference>
<evidence type="ECO:0000259" key="12">
    <source>
        <dbReference type="Pfam" id="PF02880"/>
    </source>
</evidence>
<dbReference type="PROSITE" id="PS00710">
    <property type="entry name" value="PGM_PMM"/>
    <property type="match status" value="1"/>
</dbReference>
<accession>A0ABU1T4E0</accession>
<keyword evidence="4 6" id="KW-0460">Magnesium</keyword>
<evidence type="ECO:0000256" key="6">
    <source>
        <dbReference type="HAMAP-Rule" id="MF_01554"/>
    </source>
</evidence>
<keyword evidence="3 6" id="KW-0479">Metal-binding</keyword>
<feature type="domain" description="Alpha-D-phosphohexomutase alpha/beta/alpha" evidence="12">
    <location>
        <begin position="270"/>
        <end position="380"/>
    </location>
</feature>
<evidence type="ECO:0000256" key="5">
    <source>
        <dbReference type="ARBA" id="ARBA00023235"/>
    </source>
</evidence>
<comment type="catalytic activity">
    <reaction evidence="6 8">
        <text>alpha-D-glucosamine 1-phosphate = D-glucosamine 6-phosphate</text>
        <dbReference type="Rhea" id="RHEA:23424"/>
        <dbReference type="ChEBI" id="CHEBI:58516"/>
        <dbReference type="ChEBI" id="CHEBI:58725"/>
        <dbReference type="EC" id="5.4.2.10"/>
    </reaction>
</comment>
<comment type="cofactor">
    <cofactor evidence="6">
        <name>Mg(2+)</name>
        <dbReference type="ChEBI" id="CHEBI:18420"/>
    </cofactor>
    <text evidence="6">Binds 1 Mg(2+) ion per subunit.</text>
</comment>
<dbReference type="Pfam" id="PF00408">
    <property type="entry name" value="PGM_PMM_IV"/>
    <property type="match status" value="1"/>
</dbReference>
<dbReference type="InterPro" id="IPR006352">
    <property type="entry name" value="GlmM_bact"/>
</dbReference>
<sequence length="457" mass="48295">MASETDVSFHEGQKMARIFGTDGVRGVANQEITAGFALQLGEAAARVLANEQLGHRPRAIIGRDTRQSSGMLSHALAAGLASAGVDVEHVREIPTPGVAHLTAEEDYDLGVMISASHNPMADNGIKFINSDGFKLDDAIEDEIEAMLGQEWQRPIGAGVGSISETALVSDRVYMNHLIRAGQPLHGLRIALDCANGAAADVAPRVFQKLGADVVVINAAPDGKNINDGCGSTHPEQLQALTVATKADFGFAFDGDADRCLAVDGAGQLIDGDQIMGMLAVAMKADGRLKRNTLVLTVMSNLGLHLAMRDKGIKTVSTKVGDRYVLEEMLKRGYNLGGEQSGHVINLDYATTGDGTLTAVLVASEVAKAGKSLAEMVAFVEKLPQTLINVPNVDKNRVSEVEAQVNAVEAELGETGRVLLRASGTEPLIRVMVEAGTQAEADRAAEYLAGVVREKLSR</sequence>
<evidence type="ECO:0000256" key="4">
    <source>
        <dbReference type="ARBA" id="ARBA00022842"/>
    </source>
</evidence>
<dbReference type="EMBL" id="JAVDUJ010000001">
    <property type="protein sequence ID" value="MDR6940085.1"/>
    <property type="molecule type" value="Genomic_DNA"/>
</dbReference>
<dbReference type="InterPro" id="IPR005846">
    <property type="entry name" value="A-D-PHexomutase_a/b/a-III"/>
</dbReference>
<dbReference type="CDD" id="cd05802">
    <property type="entry name" value="GlmM"/>
    <property type="match status" value="1"/>
</dbReference>
<evidence type="ECO:0000256" key="8">
    <source>
        <dbReference type="RuleBase" id="RU004327"/>
    </source>
</evidence>
<keyword evidence="2 6" id="KW-0597">Phosphoprotein</keyword>
<comment type="PTM">
    <text evidence="6">Activated by phosphorylation.</text>
</comment>
<evidence type="ECO:0000259" key="9">
    <source>
        <dbReference type="Pfam" id="PF00408"/>
    </source>
</evidence>
<evidence type="ECO:0000313" key="14">
    <source>
        <dbReference type="Proteomes" id="UP001266099"/>
    </source>
</evidence>
<dbReference type="Pfam" id="PF02878">
    <property type="entry name" value="PGM_PMM_I"/>
    <property type="match status" value="1"/>
</dbReference>
<organism evidence="13 14">
    <name type="scientific">Arcanobacterium hippocoleae</name>
    <dbReference type="NCBI Taxonomy" id="149017"/>
    <lineage>
        <taxon>Bacteria</taxon>
        <taxon>Bacillati</taxon>
        <taxon>Actinomycetota</taxon>
        <taxon>Actinomycetes</taxon>
        <taxon>Actinomycetales</taxon>
        <taxon>Actinomycetaceae</taxon>
        <taxon>Arcanobacterium</taxon>
    </lineage>
</organism>
<reference evidence="13 14" key="1">
    <citation type="submission" date="2023-07" db="EMBL/GenBank/DDBJ databases">
        <title>Sequencing the genomes of 1000 actinobacteria strains.</title>
        <authorList>
            <person name="Klenk H.-P."/>
        </authorList>
    </citation>
    <scope>NUCLEOTIDE SEQUENCE [LARGE SCALE GENOMIC DNA]</scope>
    <source>
        <strain evidence="13 14">DSM 15539</strain>
    </source>
</reference>
<evidence type="ECO:0000259" key="10">
    <source>
        <dbReference type="Pfam" id="PF02878"/>
    </source>
</evidence>
<dbReference type="InterPro" id="IPR005845">
    <property type="entry name" value="A-D-PHexomutase_a/b/a-II"/>
</dbReference>
<dbReference type="Gene3D" id="3.40.120.10">
    <property type="entry name" value="Alpha-D-Glucose-1,6-Bisphosphate, subunit A, domain 3"/>
    <property type="match status" value="3"/>
</dbReference>
<dbReference type="PRINTS" id="PR00509">
    <property type="entry name" value="PGMPMM"/>
</dbReference>
<comment type="similarity">
    <text evidence="1 6 7">Belongs to the phosphohexose mutase family.</text>
</comment>
<proteinExistence type="inferred from homology"/>
<dbReference type="InterPro" id="IPR016066">
    <property type="entry name" value="A-D-PHexomutase_CS"/>
</dbReference>
<dbReference type="Pfam" id="PF02879">
    <property type="entry name" value="PGM_PMM_II"/>
    <property type="match status" value="1"/>
</dbReference>
<feature type="binding site" evidence="6">
    <location>
        <position position="253"/>
    </location>
    <ligand>
        <name>Mg(2+)</name>
        <dbReference type="ChEBI" id="CHEBI:18420"/>
    </ligand>
</feature>
<evidence type="ECO:0000256" key="2">
    <source>
        <dbReference type="ARBA" id="ARBA00022553"/>
    </source>
</evidence>
<evidence type="ECO:0000259" key="11">
    <source>
        <dbReference type="Pfam" id="PF02879"/>
    </source>
</evidence>
<feature type="domain" description="Alpha-D-phosphohexomutase C-terminal" evidence="9">
    <location>
        <begin position="386"/>
        <end position="448"/>
    </location>
</feature>
<dbReference type="GO" id="GO:0008966">
    <property type="term" value="F:phosphoglucosamine mutase activity"/>
    <property type="evidence" value="ECO:0007669"/>
    <property type="project" value="UniProtKB-EC"/>
</dbReference>
<keyword evidence="14" id="KW-1185">Reference proteome</keyword>
<name>A0ABU1T4E0_9ACTO</name>
<comment type="caution">
    <text evidence="13">The sequence shown here is derived from an EMBL/GenBank/DDBJ whole genome shotgun (WGS) entry which is preliminary data.</text>
</comment>
<feature type="binding site" evidence="6">
    <location>
        <position position="257"/>
    </location>
    <ligand>
        <name>Mg(2+)</name>
        <dbReference type="ChEBI" id="CHEBI:18420"/>
    </ligand>
</feature>
<dbReference type="Gene3D" id="3.30.310.50">
    <property type="entry name" value="Alpha-D-phosphohexomutase, C-terminal domain"/>
    <property type="match status" value="1"/>
</dbReference>
<comment type="function">
    <text evidence="6 8">Catalyzes the conversion of glucosamine-6-phosphate to glucosamine-1-phosphate.</text>
</comment>
<dbReference type="InterPro" id="IPR036900">
    <property type="entry name" value="A-D-PHexomutase_C_sf"/>
</dbReference>
<feature type="modified residue" description="Phosphoserine" evidence="6">
    <location>
        <position position="116"/>
    </location>
</feature>
<dbReference type="SUPFAM" id="SSF55957">
    <property type="entry name" value="Phosphoglucomutase, C-terminal domain"/>
    <property type="match status" value="1"/>
</dbReference>
<feature type="binding site" description="via phosphate group" evidence="6">
    <location>
        <position position="116"/>
    </location>
    <ligand>
        <name>Mg(2+)</name>
        <dbReference type="ChEBI" id="CHEBI:18420"/>
    </ligand>
</feature>
<evidence type="ECO:0000256" key="7">
    <source>
        <dbReference type="RuleBase" id="RU004326"/>
    </source>
</evidence>
<dbReference type="InterPro" id="IPR005844">
    <property type="entry name" value="A-D-PHexomutase_a/b/a-I"/>
</dbReference>
<dbReference type="PANTHER" id="PTHR42946:SF1">
    <property type="entry name" value="PHOSPHOGLUCOMUTASE (ALPHA-D-GLUCOSE-1,6-BISPHOSPHATE-DEPENDENT)"/>
    <property type="match status" value="1"/>
</dbReference>
<dbReference type="InterPro" id="IPR016055">
    <property type="entry name" value="A-D-PHexomutase_a/b/a-I/II/III"/>
</dbReference>
<dbReference type="HAMAP" id="MF_01554_B">
    <property type="entry name" value="GlmM_B"/>
    <property type="match status" value="1"/>
</dbReference>
<feature type="domain" description="Alpha-D-phosphohexomutase alpha/beta/alpha" evidence="11">
    <location>
        <begin position="185"/>
        <end position="266"/>
    </location>
</feature>
<dbReference type="InterPro" id="IPR005841">
    <property type="entry name" value="Alpha-D-phosphohexomutase_SF"/>
</dbReference>
<protein>
    <recommendedName>
        <fullName evidence="6 8">Phosphoglucosamine mutase</fullName>
        <ecNumber evidence="6 8">5.4.2.10</ecNumber>
    </recommendedName>
</protein>
<dbReference type="Pfam" id="PF02880">
    <property type="entry name" value="PGM_PMM_III"/>
    <property type="match status" value="1"/>
</dbReference>
<feature type="active site" description="Phosphoserine intermediate" evidence="6">
    <location>
        <position position="116"/>
    </location>
</feature>
<dbReference type="InterPro" id="IPR050060">
    <property type="entry name" value="Phosphoglucosamine_mutase"/>
</dbReference>
<dbReference type="NCBIfam" id="TIGR01455">
    <property type="entry name" value="glmM"/>
    <property type="match status" value="1"/>
</dbReference>
<dbReference type="SUPFAM" id="SSF53738">
    <property type="entry name" value="Phosphoglucomutase, first 3 domains"/>
    <property type="match status" value="3"/>
</dbReference>
<dbReference type="PANTHER" id="PTHR42946">
    <property type="entry name" value="PHOSPHOHEXOSE MUTASE"/>
    <property type="match status" value="1"/>
</dbReference>
<feature type="domain" description="Alpha-D-phosphohexomutase alpha/beta/alpha" evidence="10">
    <location>
        <begin position="17"/>
        <end position="148"/>
    </location>
</feature>
<evidence type="ECO:0000256" key="1">
    <source>
        <dbReference type="ARBA" id="ARBA00010231"/>
    </source>
</evidence>
<evidence type="ECO:0000256" key="3">
    <source>
        <dbReference type="ARBA" id="ARBA00022723"/>
    </source>
</evidence>
<evidence type="ECO:0000313" key="13">
    <source>
        <dbReference type="EMBL" id="MDR6940085.1"/>
    </source>
</evidence>
<dbReference type="InterPro" id="IPR005843">
    <property type="entry name" value="A-D-PHexomutase_C"/>
</dbReference>
<gene>
    <name evidence="6" type="primary">glmM</name>
    <name evidence="13" type="ORF">J2S36_001628</name>
</gene>
<feature type="binding site" evidence="6">
    <location>
        <position position="255"/>
    </location>
    <ligand>
        <name>Mg(2+)</name>
        <dbReference type="ChEBI" id="CHEBI:18420"/>
    </ligand>
</feature>
<keyword evidence="5 6" id="KW-0413">Isomerase</keyword>